<evidence type="ECO:0000313" key="1">
    <source>
        <dbReference type="EMBL" id="EGD47067.1"/>
    </source>
</evidence>
<protein>
    <submittedName>
        <fullName evidence="1">Sulfate adenylyltransferase, large subunit</fullName>
    </submittedName>
</protein>
<name>F1TEA1_9FIRM</name>
<sequence length="68" mass="7292">MGFNRNLLHDGICSMVKGSELPVSTVLSVLESVKDTVLAETVAFDGETERQIVVVSKEENLTAADIGK</sequence>
<dbReference type="STRING" id="588581.Cpap_1459"/>
<dbReference type="Proteomes" id="UP000003860">
    <property type="component" value="Unassembled WGS sequence"/>
</dbReference>
<dbReference type="EMBL" id="ACXX02000009">
    <property type="protein sequence ID" value="EGD47067.1"/>
    <property type="molecule type" value="Genomic_DNA"/>
</dbReference>
<comment type="caution">
    <text evidence="1">The sequence shown here is derived from an EMBL/GenBank/DDBJ whole genome shotgun (WGS) entry which is preliminary data.</text>
</comment>
<evidence type="ECO:0000313" key="2">
    <source>
        <dbReference type="Proteomes" id="UP000003860"/>
    </source>
</evidence>
<gene>
    <name evidence="1" type="ORF">Cpap_1459</name>
</gene>
<dbReference type="GO" id="GO:0016779">
    <property type="term" value="F:nucleotidyltransferase activity"/>
    <property type="evidence" value="ECO:0007669"/>
    <property type="project" value="UniProtKB-KW"/>
</dbReference>
<dbReference type="AlphaFoldDB" id="F1TEA1"/>
<keyword evidence="1" id="KW-0808">Transferase</keyword>
<accession>F1TEA1</accession>
<reference evidence="1" key="2">
    <citation type="submission" date="2011-01" db="EMBL/GenBank/DDBJ databases">
        <title>The Non-contiguous Finished genome of Clostridium papyrosolvens.</title>
        <authorList>
            <person name="Lucas S."/>
            <person name="Copeland A."/>
            <person name="Lapidus A."/>
            <person name="Cheng J.-F."/>
            <person name="Goodwin L."/>
            <person name="Pitluck S."/>
            <person name="Misra M."/>
            <person name="Chertkov O."/>
            <person name="Detter J.C."/>
            <person name="Han C."/>
            <person name="Tapia R."/>
            <person name="Land M."/>
            <person name="Hauser L."/>
            <person name="Kyrpides N."/>
            <person name="Ivanova N."/>
            <person name="Pagani I."/>
            <person name="Mouttaki H."/>
            <person name="He Z."/>
            <person name="Zhou J."/>
            <person name="Hemme C.L."/>
            <person name="Woyke T."/>
        </authorList>
    </citation>
    <scope>NUCLEOTIDE SEQUENCE [LARGE SCALE GENOMIC DNA]</scope>
    <source>
        <strain evidence="1">DSM 2782</strain>
    </source>
</reference>
<proteinExistence type="predicted"/>
<dbReference type="RefSeq" id="WP_004620050.1">
    <property type="nucleotide sequence ID" value="NZ_ACXX02000009.1"/>
</dbReference>
<reference evidence="1" key="1">
    <citation type="submission" date="2009-07" db="EMBL/GenBank/DDBJ databases">
        <authorList>
            <consortium name="US DOE Joint Genome Institute (JGI-PGF)"/>
            <person name="Lucas S."/>
            <person name="Copeland A."/>
            <person name="Lapidus A."/>
            <person name="Glavina del Rio T."/>
            <person name="Tice H."/>
            <person name="Bruce D."/>
            <person name="Goodwin L."/>
            <person name="Pitluck S."/>
            <person name="Larimer F."/>
            <person name="Land M.L."/>
            <person name="Mouttaki H."/>
            <person name="He Z."/>
            <person name="Zhou J."/>
            <person name="Hemme C.L."/>
        </authorList>
    </citation>
    <scope>NUCLEOTIDE SEQUENCE [LARGE SCALE GENOMIC DNA]</scope>
    <source>
        <strain evidence="1">DSM 2782</strain>
    </source>
</reference>
<organism evidence="1 2">
    <name type="scientific">Ruminiclostridium papyrosolvens DSM 2782</name>
    <dbReference type="NCBI Taxonomy" id="588581"/>
    <lineage>
        <taxon>Bacteria</taxon>
        <taxon>Bacillati</taxon>
        <taxon>Bacillota</taxon>
        <taxon>Clostridia</taxon>
        <taxon>Eubacteriales</taxon>
        <taxon>Oscillospiraceae</taxon>
        <taxon>Ruminiclostridium</taxon>
    </lineage>
</organism>
<keyword evidence="2" id="KW-1185">Reference proteome</keyword>
<keyword evidence="1" id="KW-0548">Nucleotidyltransferase</keyword>